<evidence type="ECO:0000256" key="3">
    <source>
        <dbReference type="ARBA" id="ARBA00023018"/>
    </source>
</evidence>
<comment type="subcellular location">
    <subcellularLocation>
        <location evidence="4">Synapse</location>
    </subcellularLocation>
</comment>
<dbReference type="PROSITE" id="PS50975">
    <property type="entry name" value="ATP_GRASP"/>
    <property type="match status" value="1"/>
</dbReference>
<accession>A0ABP0QQX1</accession>
<keyword evidence="3" id="KW-0770">Synapse</keyword>
<comment type="caution">
    <text evidence="8">The sequence shown here is derived from an EMBL/GenBank/DDBJ whole genome shotgun (WGS) entry which is preliminary data.</text>
</comment>
<evidence type="ECO:0000313" key="8">
    <source>
        <dbReference type="EMBL" id="CAK9090364.1"/>
    </source>
</evidence>
<comment type="similarity">
    <text evidence="1">Belongs to the synapsin family.</text>
</comment>
<dbReference type="PANTHER" id="PTHR10841:SF17">
    <property type="entry name" value="SYNAPSIN"/>
    <property type="match status" value="1"/>
</dbReference>
<name>A0ABP0QQX1_9DINO</name>
<organism evidence="8 9">
    <name type="scientific">Durusdinium trenchii</name>
    <dbReference type="NCBI Taxonomy" id="1381693"/>
    <lineage>
        <taxon>Eukaryota</taxon>
        <taxon>Sar</taxon>
        <taxon>Alveolata</taxon>
        <taxon>Dinophyceae</taxon>
        <taxon>Suessiales</taxon>
        <taxon>Symbiodiniaceae</taxon>
        <taxon>Durusdinium</taxon>
    </lineage>
</organism>
<evidence type="ECO:0000256" key="6">
    <source>
        <dbReference type="SAM" id="MobiDB-lite"/>
    </source>
</evidence>
<sequence length="339" mass="37583">MFRSLFSASGEHGASEPPCSSSAPPVKLLVIQADDYDWPAMLKGATLQDGRPILVFQTGWPDIHVHCSTYSSARICVEMMSWAKTATLPDGYVSNRRITIQPDFVLVRNEVKTPSFDGRSKLNGLLFAGVPCMNSLESILLFCERPAVQGALHRLQRAGADFPVVPQHFCSSSKSLMYGYTFPAVVKVGSAHAGCGKMKIHDHKQMSDFRSILEMMPDEHCMVEPFIESQGDLRIQKIGSNYRAFKRIGISGDWKTNTCTSIMDEIECTERYRRWADAAATFFGGLDILTVDAIIEAETGKEFILEVNGTSSGLHPDKAEEDNGFIKQLLLEKMNLTLC</sequence>
<dbReference type="InterPro" id="IPR020898">
    <property type="entry name" value="Synapsin_ATP-bd_dom"/>
</dbReference>
<dbReference type="Proteomes" id="UP001642484">
    <property type="component" value="Unassembled WGS sequence"/>
</dbReference>
<keyword evidence="2" id="KW-0597">Phosphoprotein</keyword>
<keyword evidence="5" id="KW-0067">ATP-binding</keyword>
<dbReference type="Gene3D" id="3.40.50.20">
    <property type="match status" value="1"/>
</dbReference>
<dbReference type="SUPFAM" id="SSF56059">
    <property type="entry name" value="Glutathione synthetase ATP-binding domain-like"/>
    <property type="match status" value="1"/>
</dbReference>
<dbReference type="Pfam" id="PF02078">
    <property type="entry name" value="Synapsin"/>
    <property type="match status" value="1"/>
</dbReference>
<proteinExistence type="inferred from homology"/>
<evidence type="ECO:0000313" key="9">
    <source>
        <dbReference type="Proteomes" id="UP001642484"/>
    </source>
</evidence>
<dbReference type="InterPro" id="IPR013815">
    <property type="entry name" value="ATP_grasp_subdomain_1"/>
</dbReference>
<dbReference type="PRINTS" id="PR01368">
    <property type="entry name" value="SYNAPSIN"/>
</dbReference>
<evidence type="ECO:0000259" key="7">
    <source>
        <dbReference type="PROSITE" id="PS50975"/>
    </source>
</evidence>
<dbReference type="SUPFAM" id="SSF52440">
    <property type="entry name" value="PreATP-grasp domain"/>
    <property type="match status" value="1"/>
</dbReference>
<dbReference type="InterPro" id="IPR020897">
    <property type="entry name" value="Synapsin_pre-ATP-grasp_dom"/>
</dbReference>
<dbReference type="EMBL" id="CAXAMN010024840">
    <property type="protein sequence ID" value="CAK9090364.1"/>
    <property type="molecule type" value="Genomic_DNA"/>
</dbReference>
<reference evidence="8 9" key="1">
    <citation type="submission" date="2024-02" db="EMBL/GenBank/DDBJ databases">
        <authorList>
            <person name="Chen Y."/>
            <person name="Shah S."/>
            <person name="Dougan E. K."/>
            <person name="Thang M."/>
            <person name="Chan C."/>
        </authorList>
    </citation>
    <scope>NUCLEOTIDE SEQUENCE [LARGE SCALE GENOMIC DNA]</scope>
</reference>
<dbReference type="InterPro" id="IPR016185">
    <property type="entry name" value="PreATP-grasp_dom_sf"/>
</dbReference>
<evidence type="ECO:0000256" key="2">
    <source>
        <dbReference type="ARBA" id="ARBA00022553"/>
    </source>
</evidence>
<dbReference type="InterPro" id="IPR011761">
    <property type="entry name" value="ATP-grasp"/>
</dbReference>
<dbReference type="Gene3D" id="3.30.470.20">
    <property type="entry name" value="ATP-grasp fold, B domain"/>
    <property type="match status" value="1"/>
</dbReference>
<protein>
    <recommendedName>
        <fullName evidence="7">ATP-grasp domain-containing protein</fullName>
    </recommendedName>
</protein>
<keyword evidence="9" id="KW-1185">Reference proteome</keyword>
<evidence type="ECO:0000256" key="1">
    <source>
        <dbReference type="ARBA" id="ARBA00008243"/>
    </source>
</evidence>
<gene>
    <name evidence="8" type="ORF">CCMP2556_LOCUS43427</name>
</gene>
<feature type="region of interest" description="Disordered" evidence="6">
    <location>
        <begin position="1"/>
        <end position="22"/>
    </location>
</feature>
<dbReference type="Gene3D" id="3.30.1490.20">
    <property type="entry name" value="ATP-grasp fold, A domain"/>
    <property type="match status" value="1"/>
</dbReference>
<evidence type="ECO:0000256" key="4">
    <source>
        <dbReference type="ARBA" id="ARBA00034103"/>
    </source>
</evidence>
<evidence type="ECO:0000256" key="5">
    <source>
        <dbReference type="PROSITE-ProRule" id="PRU00409"/>
    </source>
</evidence>
<keyword evidence="5" id="KW-0547">Nucleotide-binding</keyword>
<dbReference type="Pfam" id="PF02750">
    <property type="entry name" value="Synapsin_C"/>
    <property type="match status" value="1"/>
</dbReference>
<feature type="domain" description="ATP-grasp" evidence="7">
    <location>
        <begin position="154"/>
        <end position="336"/>
    </location>
</feature>
<dbReference type="PANTHER" id="PTHR10841">
    <property type="entry name" value="SYNAPSIN"/>
    <property type="match status" value="1"/>
</dbReference>
<dbReference type="InterPro" id="IPR001359">
    <property type="entry name" value="Synapsin"/>
</dbReference>